<evidence type="ECO:0000313" key="7">
    <source>
        <dbReference type="Proteomes" id="UP000185739"/>
    </source>
</evidence>
<dbReference type="Gene3D" id="1.10.10.60">
    <property type="entry name" value="Homeodomain-like"/>
    <property type="match status" value="1"/>
</dbReference>
<keyword evidence="1" id="KW-0805">Transcription regulation</keyword>
<feature type="domain" description="HTH tetR-type" evidence="5">
    <location>
        <begin position="121"/>
        <end position="181"/>
    </location>
</feature>
<name>A0A1L6FAK3_9RHOO</name>
<dbReference type="GO" id="GO:0003700">
    <property type="term" value="F:DNA-binding transcription factor activity"/>
    <property type="evidence" value="ECO:0007669"/>
    <property type="project" value="TreeGrafter"/>
</dbReference>
<dbReference type="EMBL" id="CP018839">
    <property type="protein sequence ID" value="APR03938.1"/>
    <property type="molecule type" value="Genomic_DNA"/>
</dbReference>
<dbReference type="OrthoDB" id="9803878at2"/>
<evidence type="ECO:0000256" key="1">
    <source>
        <dbReference type="ARBA" id="ARBA00023015"/>
    </source>
</evidence>
<gene>
    <name evidence="6" type="ORF">Tchl_1079</name>
</gene>
<reference evidence="6 7" key="1">
    <citation type="submission" date="2016-12" db="EMBL/GenBank/DDBJ databases">
        <title>Complete genome sequence of Thauera chlorobenzoica, a Betaproteobacterium degrading haloaromatics anaerobically to CO2 and halides.</title>
        <authorList>
            <person name="Goris T."/>
            <person name="Mergelsberg M."/>
            <person name="Boll M."/>
        </authorList>
    </citation>
    <scope>NUCLEOTIDE SEQUENCE [LARGE SCALE GENOMIC DNA]</scope>
    <source>
        <strain evidence="6 7">3CB1</strain>
    </source>
</reference>
<evidence type="ECO:0000259" key="5">
    <source>
        <dbReference type="PROSITE" id="PS50977"/>
    </source>
</evidence>
<dbReference type="PRINTS" id="PR00455">
    <property type="entry name" value="HTHTETR"/>
</dbReference>
<dbReference type="InterPro" id="IPR041490">
    <property type="entry name" value="KstR2_TetR_C"/>
</dbReference>
<dbReference type="SUPFAM" id="SSF48498">
    <property type="entry name" value="Tetracyclin repressor-like, C-terminal domain"/>
    <property type="match status" value="1"/>
</dbReference>
<organism evidence="6 7">
    <name type="scientific">Thauera chlorobenzoica</name>
    <dbReference type="NCBI Taxonomy" id="96773"/>
    <lineage>
        <taxon>Bacteria</taxon>
        <taxon>Pseudomonadati</taxon>
        <taxon>Pseudomonadota</taxon>
        <taxon>Betaproteobacteria</taxon>
        <taxon>Rhodocyclales</taxon>
        <taxon>Zoogloeaceae</taxon>
        <taxon>Thauera</taxon>
    </lineage>
</organism>
<dbReference type="GO" id="GO:0000976">
    <property type="term" value="F:transcription cis-regulatory region binding"/>
    <property type="evidence" value="ECO:0007669"/>
    <property type="project" value="TreeGrafter"/>
</dbReference>
<dbReference type="PROSITE" id="PS50977">
    <property type="entry name" value="HTH_TETR_2"/>
    <property type="match status" value="1"/>
</dbReference>
<dbReference type="InterPro" id="IPR001647">
    <property type="entry name" value="HTH_TetR"/>
</dbReference>
<dbReference type="KEGG" id="tcl:Tchl_1079"/>
<sequence length="304" mass="33164">MTQDSPPSALTSTPGDEIESAILDLARSEPKLGQAAVAERLRLDGLRISASGVRYIWQKHGLETAVKRLQALADAAPEGVDALSESQRHLLERGTLSTRLARDAHASEEHGKGGDGGGMALDRRQLILHAAARLFAQQGYDRTSIRDIAGEVGLLPGSVYHHFASKEALYLAVHREGFKRVQERAKAAAAAGSDPWDSLRRACEVHVSGMVGDSPIDRITGRSLAFTGHQNLLAMTRDDREAFEKIYRDLIDALPLARGADRTLLRLVLLGALNWVFIWYREGRRSPAEIAAGIVDIVRRGVQS</sequence>
<proteinExistence type="predicted"/>
<evidence type="ECO:0000256" key="2">
    <source>
        <dbReference type="ARBA" id="ARBA00023125"/>
    </source>
</evidence>
<keyword evidence="2 4" id="KW-0238">DNA-binding</keyword>
<keyword evidence="7" id="KW-1185">Reference proteome</keyword>
<dbReference type="InterPro" id="IPR050109">
    <property type="entry name" value="HTH-type_TetR-like_transc_reg"/>
</dbReference>
<evidence type="ECO:0000313" key="6">
    <source>
        <dbReference type="EMBL" id="APR03938.1"/>
    </source>
</evidence>
<dbReference type="Gene3D" id="1.10.357.10">
    <property type="entry name" value="Tetracycline Repressor, domain 2"/>
    <property type="match status" value="1"/>
</dbReference>
<dbReference type="AlphaFoldDB" id="A0A1L6FAK3"/>
<feature type="DNA-binding region" description="H-T-H motif" evidence="4">
    <location>
        <begin position="144"/>
        <end position="163"/>
    </location>
</feature>
<keyword evidence="3" id="KW-0804">Transcription</keyword>
<dbReference type="STRING" id="96773.Tchl_1079"/>
<accession>A0A1L6FAK3</accession>
<evidence type="ECO:0000256" key="3">
    <source>
        <dbReference type="ARBA" id="ARBA00023163"/>
    </source>
</evidence>
<dbReference type="PANTHER" id="PTHR30055">
    <property type="entry name" value="HTH-TYPE TRANSCRIPTIONAL REGULATOR RUTR"/>
    <property type="match status" value="1"/>
</dbReference>
<dbReference type="PANTHER" id="PTHR30055:SF234">
    <property type="entry name" value="HTH-TYPE TRANSCRIPTIONAL REGULATOR BETI"/>
    <property type="match status" value="1"/>
</dbReference>
<protein>
    <submittedName>
        <fullName evidence="6">Regulatory protein, TetR</fullName>
    </submittedName>
</protein>
<evidence type="ECO:0000256" key="4">
    <source>
        <dbReference type="PROSITE-ProRule" id="PRU00335"/>
    </source>
</evidence>
<dbReference type="Proteomes" id="UP000185739">
    <property type="component" value="Chromosome"/>
</dbReference>
<dbReference type="RefSeq" id="WP_075147492.1">
    <property type="nucleotide sequence ID" value="NZ_CP018839.1"/>
</dbReference>
<dbReference type="SUPFAM" id="SSF46689">
    <property type="entry name" value="Homeodomain-like"/>
    <property type="match status" value="1"/>
</dbReference>
<dbReference type="Pfam" id="PF00440">
    <property type="entry name" value="TetR_N"/>
    <property type="match status" value="1"/>
</dbReference>
<dbReference type="Pfam" id="PF17932">
    <property type="entry name" value="TetR_C_24"/>
    <property type="match status" value="1"/>
</dbReference>
<dbReference type="InterPro" id="IPR036271">
    <property type="entry name" value="Tet_transcr_reg_TetR-rel_C_sf"/>
</dbReference>
<dbReference type="InterPro" id="IPR009057">
    <property type="entry name" value="Homeodomain-like_sf"/>
</dbReference>